<reference evidence="2" key="1">
    <citation type="submission" date="2022-08" db="UniProtKB">
        <authorList>
            <consortium name="EnsemblMetazoa"/>
        </authorList>
    </citation>
    <scope>IDENTIFICATION</scope>
    <source>
        <strain evidence="2">05x7-T-G4-1.051#20</strain>
    </source>
</reference>
<sequence length="128" mass="13873">MDICQLSPHSVAWLLAFMIGLSIVVRGRVQVPSLNAGINSGGLIWIGPYRRETETSGNIVCSPMELSPLCSVDKWRMQSRAISPLAGGSDGSQGCQMLSLFNRENNAETVFDSGQEIYITVGVRKPVC</sequence>
<keyword evidence="1" id="KW-0472">Membrane</keyword>
<accession>A0A8W8LB17</accession>
<protein>
    <submittedName>
        <fullName evidence="2">Uncharacterized protein</fullName>
    </submittedName>
</protein>
<name>A0A8W8LB17_MAGGI</name>
<keyword evidence="3" id="KW-1185">Reference proteome</keyword>
<evidence type="ECO:0000256" key="1">
    <source>
        <dbReference type="SAM" id="Phobius"/>
    </source>
</evidence>
<evidence type="ECO:0000313" key="3">
    <source>
        <dbReference type="Proteomes" id="UP000005408"/>
    </source>
</evidence>
<organism evidence="2 3">
    <name type="scientific">Magallana gigas</name>
    <name type="common">Pacific oyster</name>
    <name type="synonym">Crassostrea gigas</name>
    <dbReference type="NCBI Taxonomy" id="29159"/>
    <lineage>
        <taxon>Eukaryota</taxon>
        <taxon>Metazoa</taxon>
        <taxon>Spiralia</taxon>
        <taxon>Lophotrochozoa</taxon>
        <taxon>Mollusca</taxon>
        <taxon>Bivalvia</taxon>
        <taxon>Autobranchia</taxon>
        <taxon>Pteriomorphia</taxon>
        <taxon>Ostreida</taxon>
        <taxon>Ostreoidea</taxon>
        <taxon>Ostreidae</taxon>
        <taxon>Magallana</taxon>
    </lineage>
</organism>
<keyword evidence="1" id="KW-0812">Transmembrane</keyword>
<feature type="transmembrane region" description="Helical" evidence="1">
    <location>
        <begin position="6"/>
        <end position="25"/>
    </location>
</feature>
<dbReference type="EnsemblMetazoa" id="G27269.2">
    <property type="protein sequence ID" value="G27269.2:cds"/>
    <property type="gene ID" value="G27269"/>
</dbReference>
<keyword evidence="1" id="KW-1133">Transmembrane helix</keyword>
<dbReference type="AlphaFoldDB" id="A0A8W8LB17"/>
<evidence type="ECO:0000313" key="2">
    <source>
        <dbReference type="EnsemblMetazoa" id="G27269.2:cds"/>
    </source>
</evidence>
<dbReference type="Proteomes" id="UP000005408">
    <property type="component" value="Unassembled WGS sequence"/>
</dbReference>
<proteinExistence type="predicted"/>